<evidence type="ECO:0000256" key="2">
    <source>
        <dbReference type="ARBA" id="ARBA00023157"/>
    </source>
</evidence>
<organism evidence="6 7">
    <name type="scientific">Streptomyces wedmorensis</name>
    <dbReference type="NCBI Taxonomy" id="43759"/>
    <lineage>
        <taxon>Bacteria</taxon>
        <taxon>Bacillati</taxon>
        <taxon>Actinomycetota</taxon>
        <taxon>Actinomycetes</taxon>
        <taxon>Kitasatosporales</taxon>
        <taxon>Streptomycetaceae</taxon>
        <taxon>Streptomyces</taxon>
    </lineage>
</organism>
<protein>
    <submittedName>
        <fullName evidence="6">LamG domain-containing protein</fullName>
    </submittedName>
</protein>
<keyword evidence="7" id="KW-1185">Reference proteome</keyword>
<feature type="domain" description="LamG-like jellyroll fold" evidence="5">
    <location>
        <begin position="330"/>
        <end position="462"/>
    </location>
</feature>
<evidence type="ECO:0000256" key="4">
    <source>
        <dbReference type="SAM" id="SignalP"/>
    </source>
</evidence>
<dbReference type="PANTHER" id="PTHR46943">
    <property type="entry name" value="PENTRAXIN-RELATED PROTEIN PTX3"/>
    <property type="match status" value="1"/>
</dbReference>
<dbReference type="RefSeq" id="WP_386258067.1">
    <property type="nucleotide sequence ID" value="NZ_JBHTRV010000037.1"/>
</dbReference>
<evidence type="ECO:0000256" key="3">
    <source>
        <dbReference type="SAM" id="MobiDB-lite"/>
    </source>
</evidence>
<dbReference type="InterPro" id="IPR006558">
    <property type="entry name" value="LamG-like"/>
</dbReference>
<evidence type="ECO:0000256" key="1">
    <source>
        <dbReference type="ARBA" id="ARBA00022729"/>
    </source>
</evidence>
<dbReference type="InterPro" id="IPR042837">
    <property type="entry name" value="PTX3"/>
</dbReference>
<dbReference type="InterPro" id="IPR013320">
    <property type="entry name" value="ConA-like_dom_sf"/>
</dbReference>
<evidence type="ECO:0000313" key="7">
    <source>
        <dbReference type="Proteomes" id="UP001600424"/>
    </source>
</evidence>
<dbReference type="EMBL" id="JBHTRV010000037">
    <property type="protein sequence ID" value="MFE5984671.1"/>
    <property type="molecule type" value="Genomic_DNA"/>
</dbReference>
<feature type="region of interest" description="Disordered" evidence="3">
    <location>
        <begin position="565"/>
        <end position="598"/>
    </location>
</feature>
<proteinExistence type="predicted"/>
<keyword evidence="2" id="KW-1015">Disulfide bond</keyword>
<keyword evidence="1 4" id="KW-0732">Signal</keyword>
<dbReference type="Pfam" id="PF13385">
    <property type="entry name" value="Laminin_G_3"/>
    <property type="match status" value="1"/>
</dbReference>
<evidence type="ECO:0000259" key="5">
    <source>
        <dbReference type="SMART" id="SM00560"/>
    </source>
</evidence>
<dbReference type="SMART" id="SM00560">
    <property type="entry name" value="LamGL"/>
    <property type="match status" value="1"/>
</dbReference>
<evidence type="ECO:0000313" key="6">
    <source>
        <dbReference type="EMBL" id="MFE5984671.1"/>
    </source>
</evidence>
<dbReference type="PANTHER" id="PTHR46943:SF1">
    <property type="entry name" value="PENTRAXIN-RELATED PROTEIN PTX3"/>
    <property type="match status" value="1"/>
</dbReference>
<feature type="compositionally biased region" description="Basic and acidic residues" evidence="3">
    <location>
        <begin position="579"/>
        <end position="598"/>
    </location>
</feature>
<dbReference type="SUPFAM" id="SSF49899">
    <property type="entry name" value="Concanavalin A-like lectins/glucanases"/>
    <property type="match status" value="1"/>
</dbReference>
<dbReference type="Proteomes" id="UP001600424">
    <property type="component" value="Unassembled WGS sequence"/>
</dbReference>
<gene>
    <name evidence="6" type="ORF">ACFQ63_33890</name>
</gene>
<reference evidence="6 7" key="1">
    <citation type="submission" date="2024-09" db="EMBL/GenBank/DDBJ databases">
        <title>The Natural Products Discovery Center: Release of the First 8490 Sequenced Strains for Exploring Actinobacteria Biosynthetic Diversity.</title>
        <authorList>
            <person name="Kalkreuter E."/>
            <person name="Kautsar S.A."/>
            <person name="Yang D."/>
            <person name="Bader C.D."/>
            <person name="Teijaro C.N."/>
            <person name="Fluegel L."/>
            <person name="Davis C.M."/>
            <person name="Simpson J.R."/>
            <person name="Lauterbach L."/>
            <person name="Steele A.D."/>
            <person name="Gui C."/>
            <person name="Meng S."/>
            <person name="Li G."/>
            <person name="Viehrig K."/>
            <person name="Ye F."/>
            <person name="Su P."/>
            <person name="Kiefer A.F."/>
            <person name="Nichols A."/>
            <person name="Cepeda A.J."/>
            <person name="Yan W."/>
            <person name="Fan B."/>
            <person name="Jiang Y."/>
            <person name="Adhikari A."/>
            <person name="Zheng C.-J."/>
            <person name="Schuster L."/>
            <person name="Cowan T.M."/>
            <person name="Smanski M.J."/>
            <person name="Chevrette M.G."/>
            <person name="De Carvalho L.P.S."/>
            <person name="Shen B."/>
        </authorList>
    </citation>
    <scope>NUCLEOTIDE SEQUENCE [LARGE SCALE GENOMIC DNA]</scope>
    <source>
        <strain evidence="6 7">NPDC056472</strain>
    </source>
</reference>
<name>A0ABW6J407_STRWE</name>
<dbReference type="Gene3D" id="2.60.120.200">
    <property type="match status" value="1"/>
</dbReference>
<sequence length="598" mass="62378">MFKQLSSTARTLAAGCCAAAVVTALPGTAHAAENLPPRQPVVQDLQTNFKACATGDAPAYVPVVPVVTAALYDPEEDNQPAEANMVGGEFEAWWTDASGAEQRRRYVSPYQQPSGMAQRWQLPSDVPADTVVSWHVRATDGTATSAWSSEGTGAACRFVVDRVSPDKPVVASAEYPAEQWRDGVGVYGSFTVDSPSPDVVAYEYDFMGGPRGTARPAEPGGAATIRFLPQRTGPIYLSVRAVDRAGRSSATATHFFYVNPGRAPIAHWRLADAAGSTSAAAETGPAARAGGGVTFGGPAPTGTDLTATAALDGGRGGFLTTDAPAADLRKTFAVSAWVRPARTDRTMAVASQDTADGAGFTLGLRAEDSGTTWSFALGDARVSGGLPETGEWAHLLGLHDAETGRTRLYVNGHEVGTPAQAAPAVASGAFQIGRARHGAGYGHRWQGDLGDVRVHDRVVVAEEAAWLAHRQPQRLGHWSLETATDGTSPERNGGTPLRIAPGATIHRGPDGSCVPDLDPECPVVPYALDGDGHLALDGASGHAVADGTVVDTSDSFTLGVVVRRAGSEPAPPVSVRSPARPDNHAEKVRDVRTAHTRQ</sequence>
<accession>A0ABW6J407</accession>
<feature type="non-terminal residue" evidence="6">
    <location>
        <position position="598"/>
    </location>
</feature>
<feature type="chain" id="PRO_5045498508" evidence="4">
    <location>
        <begin position="32"/>
        <end position="598"/>
    </location>
</feature>
<feature type="signal peptide" evidence="4">
    <location>
        <begin position="1"/>
        <end position="31"/>
    </location>
</feature>
<comment type="caution">
    <text evidence="6">The sequence shown here is derived from an EMBL/GenBank/DDBJ whole genome shotgun (WGS) entry which is preliminary data.</text>
</comment>